<feature type="region of interest" description="Disordered" evidence="1">
    <location>
        <begin position="1"/>
        <end position="92"/>
    </location>
</feature>
<dbReference type="EMBL" id="WUMU01000007">
    <property type="protein sequence ID" value="MXN18111.1"/>
    <property type="molecule type" value="Genomic_DNA"/>
</dbReference>
<sequence>MFPGPLRRSPSGAGSREPGAGSREPGAGSREPAAYGALRRAPNGGRPVPARAHGFPSARAFPPVHSPASASGPCTAPQPWTAGSWIFPAVSR</sequence>
<protein>
    <submittedName>
        <fullName evidence="2">Uncharacterized protein</fullName>
    </submittedName>
</protein>
<proteinExistence type="predicted"/>
<organism evidence="2 3">
    <name type="scientific">Pseudooceanicola albus</name>
    <dbReference type="NCBI Taxonomy" id="2692189"/>
    <lineage>
        <taxon>Bacteria</taxon>
        <taxon>Pseudomonadati</taxon>
        <taxon>Pseudomonadota</taxon>
        <taxon>Alphaproteobacteria</taxon>
        <taxon>Rhodobacterales</taxon>
        <taxon>Paracoccaceae</taxon>
        <taxon>Pseudooceanicola</taxon>
    </lineage>
</organism>
<comment type="caution">
    <text evidence="2">The sequence shown here is derived from an EMBL/GenBank/DDBJ whole genome shotgun (WGS) entry which is preliminary data.</text>
</comment>
<reference evidence="2 3" key="1">
    <citation type="submission" date="2019-12" db="EMBL/GenBank/DDBJ databases">
        <authorList>
            <person name="Li M."/>
        </authorList>
    </citation>
    <scope>NUCLEOTIDE SEQUENCE [LARGE SCALE GENOMIC DNA]</scope>
    <source>
        <strain evidence="2 3">GBMRC 2024</strain>
    </source>
</reference>
<name>A0A6L7G276_9RHOB</name>
<gene>
    <name evidence="2" type="ORF">GR170_09710</name>
</gene>
<dbReference type="AlphaFoldDB" id="A0A6L7G276"/>
<keyword evidence="3" id="KW-1185">Reference proteome</keyword>
<dbReference type="Proteomes" id="UP000477911">
    <property type="component" value="Unassembled WGS sequence"/>
</dbReference>
<evidence type="ECO:0000256" key="1">
    <source>
        <dbReference type="SAM" id="MobiDB-lite"/>
    </source>
</evidence>
<accession>A0A6L7G276</accession>
<evidence type="ECO:0000313" key="2">
    <source>
        <dbReference type="EMBL" id="MXN18111.1"/>
    </source>
</evidence>
<evidence type="ECO:0000313" key="3">
    <source>
        <dbReference type="Proteomes" id="UP000477911"/>
    </source>
</evidence>